<sequence>MSLWNPASDAPLTLWRTEASGDPAEDLHAGIELLGQVRSGERPPTLRLYRPKPTLAFGQRDVRLPGYADAAEAAASAGFAPVVRKAGGRAAAYHRGTLIVDHVEPDAEAMVGHQDRFRILGELYASALRSLGIDAGVGEIPGEYCPGQYSVHGIPLQGPGTVPAGPIKLVGTAQRVVAGAWLFSSVFVVEDSAPIRGVLTDVYAALGLPFDPSTAGAAEDLAPGTTVEALERALVAAYALQLEVVVGG</sequence>
<gene>
    <name evidence="2" type="ORF">GCM10023081_02720</name>
</gene>
<protein>
    <recommendedName>
        <fullName evidence="1">BPL/LPL catalytic domain-containing protein</fullName>
    </recommendedName>
</protein>
<evidence type="ECO:0000313" key="2">
    <source>
        <dbReference type="EMBL" id="GAA3667479.1"/>
    </source>
</evidence>
<accession>A0ABP7BTB7</accession>
<dbReference type="EMBL" id="BAABEO010000004">
    <property type="protein sequence ID" value="GAA3667479.1"/>
    <property type="molecule type" value="Genomic_DNA"/>
</dbReference>
<dbReference type="InterPro" id="IPR045864">
    <property type="entry name" value="aa-tRNA-synth_II/BPL/LPL"/>
</dbReference>
<name>A0ABP7BTB7_9MICC</name>
<dbReference type="Pfam" id="PF21948">
    <property type="entry name" value="LplA-B_cat"/>
    <property type="match status" value="1"/>
</dbReference>
<evidence type="ECO:0000313" key="3">
    <source>
        <dbReference type="Proteomes" id="UP001500752"/>
    </source>
</evidence>
<feature type="domain" description="BPL/LPL catalytic" evidence="1">
    <location>
        <begin position="40"/>
        <end position="246"/>
    </location>
</feature>
<dbReference type="Proteomes" id="UP001500752">
    <property type="component" value="Unassembled WGS sequence"/>
</dbReference>
<evidence type="ECO:0000259" key="1">
    <source>
        <dbReference type="PROSITE" id="PS51733"/>
    </source>
</evidence>
<dbReference type="Gene3D" id="3.30.930.10">
    <property type="entry name" value="Bira Bifunctional Protein, Domain 2"/>
    <property type="match status" value="1"/>
</dbReference>
<organism evidence="2 3">
    <name type="scientific">Arthrobacter ginkgonis</name>
    <dbReference type="NCBI Taxonomy" id="1630594"/>
    <lineage>
        <taxon>Bacteria</taxon>
        <taxon>Bacillati</taxon>
        <taxon>Actinomycetota</taxon>
        <taxon>Actinomycetes</taxon>
        <taxon>Micrococcales</taxon>
        <taxon>Micrococcaceae</taxon>
        <taxon>Arthrobacter</taxon>
    </lineage>
</organism>
<dbReference type="RefSeq" id="WP_345147899.1">
    <property type="nucleotide sequence ID" value="NZ_BAABEO010000004.1"/>
</dbReference>
<proteinExistence type="predicted"/>
<comment type="caution">
    <text evidence="2">The sequence shown here is derived from an EMBL/GenBank/DDBJ whole genome shotgun (WGS) entry which is preliminary data.</text>
</comment>
<dbReference type="InterPro" id="IPR004143">
    <property type="entry name" value="BPL_LPL_catalytic"/>
</dbReference>
<dbReference type="SUPFAM" id="SSF55681">
    <property type="entry name" value="Class II aaRS and biotin synthetases"/>
    <property type="match status" value="1"/>
</dbReference>
<reference evidence="3" key="1">
    <citation type="journal article" date="2019" name="Int. J. Syst. Evol. Microbiol.">
        <title>The Global Catalogue of Microorganisms (GCM) 10K type strain sequencing project: providing services to taxonomists for standard genome sequencing and annotation.</title>
        <authorList>
            <consortium name="The Broad Institute Genomics Platform"/>
            <consortium name="The Broad Institute Genome Sequencing Center for Infectious Disease"/>
            <person name="Wu L."/>
            <person name="Ma J."/>
        </authorList>
    </citation>
    <scope>NUCLEOTIDE SEQUENCE [LARGE SCALE GENOMIC DNA]</scope>
    <source>
        <strain evidence="3">JCM 30742</strain>
    </source>
</reference>
<dbReference type="PROSITE" id="PS51733">
    <property type="entry name" value="BPL_LPL_CATALYTIC"/>
    <property type="match status" value="1"/>
</dbReference>
<keyword evidence="3" id="KW-1185">Reference proteome</keyword>